<dbReference type="Proteomes" id="UP000257109">
    <property type="component" value="Unassembled WGS sequence"/>
</dbReference>
<gene>
    <name evidence="3" type="primary">pol</name>
    <name evidence="3" type="ORF">CR513_12474</name>
</gene>
<dbReference type="AlphaFoldDB" id="A0A371HM55"/>
<dbReference type="CDD" id="cd01647">
    <property type="entry name" value="RT_LTR"/>
    <property type="match status" value="1"/>
</dbReference>
<dbReference type="SUPFAM" id="SSF56672">
    <property type="entry name" value="DNA/RNA polymerases"/>
    <property type="match status" value="1"/>
</dbReference>
<dbReference type="InterPro" id="IPR041577">
    <property type="entry name" value="RT_RNaseH_2"/>
</dbReference>
<dbReference type="InterPro" id="IPR043128">
    <property type="entry name" value="Rev_trsase/Diguanyl_cyclase"/>
</dbReference>
<evidence type="ECO:0000256" key="1">
    <source>
        <dbReference type="ARBA" id="ARBA00023268"/>
    </source>
</evidence>
<dbReference type="Gene3D" id="3.30.70.270">
    <property type="match status" value="1"/>
</dbReference>
<feature type="non-terminal residue" evidence="3">
    <location>
        <position position="1"/>
    </location>
</feature>
<dbReference type="EMBL" id="QJKJ01002189">
    <property type="protein sequence ID" value="RDY03881.1"/>
    <property type="molecule type" value="Genomic_DNA"/>
</dbReference>
<protein>
    <submittedName>
        <fullName evidence="3">Retrovirus-related Pol polyprotein</fullName>
    </submittedName>
</protein>
<sequence>MVPVKIQNSWRVCIDYRKLNQATRKDHFPLSFIDKVLEKLVGYIQIYIALVDQHKTTFTCSFRTFAYTRMSFSLCNALSTFQRCMINIFSDLLEECMKIFMDDFIVSFWDLVSARGVEVDKAKIDVISSLSNPTFVQKVCSFLGHASFYRRFIKNFNKIALPLSKLLQKDVDFIFDKPCMDAFQELKRRITTTPILQAPNWELPFELMCDASNSMLGAVLG</sequence>
<dbReference type="FunFam" id="3.30.70.270:FF:000020">
    <property type="entry name" value="Transposon Tf2-6 polyprotein-like Protein"/>
    <property type="match status" value="1"/>
</dbReference>
<dbReference type="GO" id="GO:0003824">
    <property type="term" value="F:catalytic activity"/>
    <property type="evidence" value="ECO:0007669"/>
    <property type="project" value="UniProtKB-KW"/>
</dbReference>
<dbReference type="InterPro" id="IPR043502">
    <property type="entry name" value="DNA/RNA_pol_sf"/>
</dbReference>
<keyword evidence="1" id="KW-0511">Multifunctional enzyme</keyword>
<evidence type="ECO:0000313" key="3">
    <source>
        <dbReference type="EMBL" id="RDY03881.1"/>
    </source>
</evidence>
<evidence type="ECO:0000259" key="2">
    <source>
        <dbReference type="Pfam" id="PF17919"/>
    </source>
</evidence>
<organism evidence="3 4">
    <name type="scientific">Mucuna pruriens</name>
    <name type="common">Velvet bean</name>
    <name type="synonym">Dolichos pruriens</name>
    <dbReference type="NCBI Taxonomy" id="157652"/>
    <lineage>
        <taxon>Eukaryota</taxon>
        <taxon>Viridiplantae</taxon>
        <taxon>Streptophyta</taxon>
        <taxon>Embryophyta</taxon>
        <taxon>Tracheophyta</taxon>
        <taxon>Spermatophyta</taxon>
        <taxon>Magnoliopsida</taxon>
        <taxon>eudicotyledons</taxon>
        <taxon>Gunneridae</taxon>
        <taxon>Pentapetalae</taxon>
        <taxon>rosids</taxon>
        <taxon>fabids</taxon>
        <taxon>Fabales</taxon>
        <taxon>Fabaceae</taxon>
        <taxon>Papilionoideae</taxon>
        <taxon>50 kb inversion clade</taxon>
        <taxon>NPAAA clade</taxon>
        <taxon>indigoferoid/millettioid clade</taxon>
        <taxon>Phaseoleae</taxon>
        <taxon>Mucuna</taxon>
    </lineage>
</organism>
<dbReference type="OrthoDB" id="6378622at2759"/>
<dbReference type="Pfam" id="PF17919">
    <property type="entry name" value="RT_RNaseH_2"/>
    <property type="match status" value="1"/>
</dbReference>
<keyword evidence="4" id="KW-1185">Reference proteome</keyword>
<dbReference type="InterPro" id="IPR050951">
    <property type="entry name" value="Retrovirus_Pol_polyprotein"/>
</dbReference>
<accession>A0A371HM55</accession>
<evidence type="ECO:0000313" key="4">
    <source>
        <dbReference type="Proteomes" id="UP000257109"/>
    </source>
</evidence>
<proteinExistence type="predicted"/>
<comment type="caution">
    <text evidence="3">The sequence shown here is derived from an EMBL/GenBank/DDBJ whole genome shotgun (WGS) entry which is preliminary data.</text>
</comment>
<dbReference type="PANTHER" id="PTHR37984:SF5">
    <property type="entry name" value="PROTEIN NYNRIN-LIKE"/>
    <property type="match status" value="1"/>
</dbReference>
<dbReference type="Gene3D" id="3.10.10.10">
    <property type="entry name" value="HIV Type 1 Reverse Transcriptase, subunit A, domain 1"/>
    <property type="match status" value="1"/>
</dbReference>
<reference evidence="3" key="1">
    <citation type="submission" date="2018-05" db="EMBL/GenBank/DDBJ databases">
        <title>Draft genome of Mucuna pruriens seed.</title>
        <authorList>
            <person name="Nnadi N.E."/>
            <person name="Vos R."/>
            <person name="Hasami M.H."/>
            <person name="Devisetty U.K."/>
            <person name="Aguiy J.C."/>
        </authorList>
    </citation>
    <scope>NUCLEOTIDE SEQUENCE [LARGE SCALE GENOMIC DNA]</scope>
    <source>
        <strain evidence="3">JCA_2017</strain>
    </source>
</reference>
<name>A0A371HM55_MUCPR</name>
<feature type="domain" description="Reverse transcriptase/retrotransposon-derived protein RNase H-like" evidence="2">
    <location>
        <begin position="176"/>
        <end position="220"/>
    </location>
</feature>
<dbReference type="PANTHER" id="PTHR37984">
    <property type="entry name" value="PROTEIN CBG26694"/>
    <property type="match status" value="1"/>
</dbReference>